<dbReference type="Proteomes" id="UP000792457">
    <property type="component" value="Unassembled WGS sequence"/>
</dbReference>
<feature type="region of interest" description="Disordered" evidence="1">
    <location>
        <begin position="236"/>
        <end position="292"/>
    </location>
</feature>
<feature type="compositionally biased region" description="Basic and acidic residues" evidence="1">
    <location>
        <begin position="245"/>
        <end position="254"/>
    </location>
</feature>
<feature type="compositionally biased region" description="Basic residues" evidence="1">
    <location>
        <begin position="264"/>
        <end position="275"/>
    </location>
</feature>
<feature type="region of interest" description="Disordered" evidence="1">
    <location>
        <begin position="181"/>
        <end position="203"/>
    </location>
</feature>
<reference evidence="3" key="2">
    <citation type="submission" date="2017-10" db="EMBL/GenBank/DDBJ databases">
        <title>Ladona fulva Genome sequencing and assembly.</title>
        <authorList>
            <person name="Murali S."/>
            <person name="Richards S."/>
            <person name="Bandaranaike D."/>
            <person name="Bellair M."/>
            <person name="Blankenburg K."/>
            <person name="Chao H."/>
            <person name="Dinh H."/>
            <person name="Doddapaneni H."/>
            <person name="Dugan-Rocha S."/>
            <person name="Elkadiri S."/>
            <person name="Gnanaolivu R."/>
            <person name="Hernandez B."/>
            <person name="Skinner E."/>
            <person name="Javaid M."/>
            <person name="Lee S."/>
            <person name="Li M."/>
            <person name="Ming W."/>
            <person name="Munidasa M."/>
            <person name="Muniz J."/>
            <person name="Nguyen L."/>
            <person name="Hughes D."/>
            <person name="Osuji N."/>
            <person name="Pu L.-L."/>
            <person name="Puazo M."/>
            <person name="Qu C."/>
            <person name="Quiroz J."/>
            <person name="Raj R."/>
            <person name="Weissenberger G."/>
            <person name="Xin Y."/>
            <person name="Zou X."/>
            <person name="Han Y."/>
            <person name="Worley K."/>
            <person name="Muzny D."/>
            <person name="Gibbs R."/>
        </authorList>
    </citation>
    <scope>NUCLEOTIDE SEQUENCE</scope>
    <source>
        <strain evidence="3">Sampled in the wild</strain>
    </source>
</reference>
<evidence type="ECO:0000313" key="3">
    <source>
        <dbReference type="EMBL" id="KAG8225927.1"/>
    </source>
</evidence>
<evidence type="ECO:0000256" key="2">
    <source>
        <dbReference type="SAM" id="Phobius"/>
    </source>
</evidence>
<organism evidence="3 4">
    <name type="scientific">Ladona fulva</name>
    <name type="common">Scarce chaser dragonfly</name>
    <name type="synonym">Libellula fulva</name>
    <dbReference type="NCBI Taxonomy" id="123851"/>
    <lineage>
        <taxon>Eukaryota</taxon>
        <taxon>Metazoa</taxon>
        <taxon>Ecdysozoa</taxon>
        <taxon>Arthropoda</taxon>
        <taxon>Hexapoda</taxon>
        <taxon>Insecta</taxon>
        <taxon>Pterygota</taxon>
        <taxon>Palaeoptera</taxon>
        <taxon>Odonata</taxon>
        <taxon>Epiprocta</taxon>
        <taxon>Anisoptera</taxon>
        <taxon>Libelluloidea</taxon>
        <taxon>Libellulidae</taxon>
        <taxon>Ladona</taxon>
    </lineage>
</organism>
<accession>A0A8K0K1J1</accession>
<reference evidence="3" key="1">
    <citation type="submission" date="2013-04" db="EMBL/GenBank/DDBJ databases">
        <authorList>
            <person name="Qu J."/>
            <person name="Murali S.C."/>
            <person name="Bandaranaike D."/>
            <person name="Bellair M."/>
            <person name="Blankenburg K."/>
            <person name="Chao H."/>
            <person name="Dinh H."/>
            <person name="Doddapaneni H."/>
            <person name="Downs B."/>
            <person name="Dugan-Rocha S."/>
            <person name="Elkadiri S."/>
            <person name="Gnanaolivu R.D."/>
            <person name="Hernandez B."/>
            <person name="Javaid M."/>
            <person name="Jayaseelan J.C."/>
            <person name="Lee S."/>
            <person name="Li M."/>
            <person name="Ming W."/>
            <person name="Munidasa M."/>
            <person name="Muniz J."/>
            <person name="Nguyen L."/>
            <person name="Ongeri F."/>
            <person name="Osuji N."/>
            <person name="Pu L.-L."/>
            <person name="Puazo M."/>
            <person name="Qu C."/>
            <person name="Quiroz J."/>
            <person name="Raj R."/>
            <person name="Weissenberger G."/>
            <person name="Xin Y."/>
            <person name="Zou X."/>
            <person name="Han Y."/>
            <person name="Richards S."/>
            <person name="Worley K."/>
            <person name="Muzny D."/>
            <person name="Gibbs R."/>
        </authorList>
    </citation>
    <scope>NUCLEOTIDE SEQUENCE</scope>
    <source>
        <strain evidence="3">Sampled in the wild</strain>
    </source>
</reference>
<keyword evidence="2" id="KW-0812">Transmembrane</keyword>
<sequence>MIYPQVRDASSGEYSYYGGFRAGGAATALLYVGLGTVAVGLVISFVGLGEKGFKTLELRMIGPCLVLSGLLLCLLRIFLCTCCPPPFPLPQCCIRRSPCLGYWPGTKSRSSTKCQRESEDEEGAVTSRYGFEEASLLRGGGKRKKVSPLTTASSSSHGTVKKKVPKHLPPQFPPAALHLQKQSALPAASAQLGHHAPEMQLPNQVLWEEERREEGKRTNKVWSEVLPTEGRWVDQRRAKSAGVKGEPRRVERGEWQQQQQAVPQKHKQSSHRHSSSRSGNELVLSPATLEGL</sequence>
<proteinExistence type="predicted"/>
<feature type="transmembrane region" description="Helical" evidence="2">
    <location>
        <begin position="60"/>
        <end position="79"/>
    </location>
</feature>
<keyword evidence="4" id="KW-1185">Reference proteome</keyword>
<keyword evidence="2" id="KW-1133">Transmembrane helix</keyword>
<comment type="caution">
    <text evidence="3">The sequence shown here is derived from an EMBL/GenBank/DDBJ whole genome shotgun (WGS) entry which is preliminary data.</text>
</comment>
<dbReference type="AlphaFoldDB" id="A0A8K0K1J1"/>
<evidence type="ECO:0000256" key="1">
    <source>
        <dbReference type="SAM" id="MobiDB-lite"/>
    </source>
</evidence>
<feature type="transmembrane region" description="Helical" evidence="2">
    <location>
        <begin position="28"/>
        <end position="48"/>
    </location>
</feature>
<feature type="region of interest" description="Disordered" evidence="1">
    <location>
        <begin position="139"/>
        <end position="169"/>
    </location>
</feature>
<name>A0A8K0K1J1_LADFU</name>
<evidence type="ECO:0008006" key="5">
    <source>
        <dbReference type="Google" id="ProtNLM"/>
    </source>
</evidence>
<feature type="compositionally biased region" description="Polar residues" evidence="1">
    <location>
        <begin position="148"/>
        <end position="158"/>
    </location>
</feature>
<evidence type="ECO:0000313" key="4">
    <source>
        <dbReference type="Proteomes" id="UP000792457"/>
    </source>
</evidence>
<dbReference type="EMBL" id="KZ308259">
    <property type="protein sequence ID" value="KAG8225927.1"/>
    <property type="molecule type" value="Genomic_DNA"/>
</dbReference>
<protein>
    <recommendedName>
        <fullName evidence="5">Transmembrane protein</fullName>
    </recommendedName>
</protein>
<gene>
    <name evidence="3" type="ORF">J437_LFUL005963</name>
</gene>
<keyword evidence="2" id="KW-0472">Membrane</keyword>
<dbReference type="OrthoDB" id="6425771at2759"/>